<evidence type="ECO:0000313" key="2">
    <source>
        <dbReference type="EMBL" id="CAI6097738.1"/>
    </source>
</evidence>
<dbReference type="Proteomes" id="UP001160390">
    <property type="component" value="Unassembled WGS sequence"/>
</dbReference>
<feature type="chain" id="PRO_5041246165" evidence="1">
    <location>
        <begin position="29"/>
        <end position="222"/>
    </location>
</feature>
<dbReference type="AlphaFoldDB" id="A0AA35MIS1"/>
<sequence>MKLLSQWRVSVPVPLILSLCLYAPVVRSDPNPPPFTDWGSVRCPPEGSSATLPTPTYGSGQGLFVVCTEDVINVPAQEVYTALLDFQRYPTFSSFVIDIDFPDDFVGETPDDVYIGLLMTFHSTGIFPLVNTTSPEMVTVMQDSPDKGYLMVSWKYYDGLEGAFLSTEHPTILIDQGDGTTLCISYETYFSGPGALVLLPVKDNLQAQFAQHAADLKVYLES</sequence>
<name>A0AA35MIS1_9HYPO</name>
<keyword evidence="3" id="KW-1185">Reference proteome</keyword>
<protein>
    <submittedName>
        <fullName evidence="2">Uncharacterized protein</fullName>
    </submittedName>
</protein>
<comment type="caution">
    <text evidence="2">The sequence shown here is derived from an EMBL/GenBank/DDBJ whole genome shotgun (WGS) entry which is preliminary data.</text>
</comment>
<dbReference type="SUPFAM" id="SSF55961">
    <property type="entry name" value="Bet v1-like"/>
    <property type="match status" value="1"/>
</dbReference>
<dbReference type="InterPro" id="IPR023393">
    <property type="entry name" value="START-like_dom_sf"/>
</dbReference>
<proteinExistence type="predicted"/>
<dbReference type="EMBL" id="CABFNP030001295">
    <property type="protein sequence ID" value="CAI6097738.1"/>
    <property type="molecule type" value="Genomic_DNA"/>
</dbReference>
<dbReference type="Gene3D" id="3.30.530.20">
    <property type="match status" value="1"/>
</dbReference>
<evidence type="ECO:0000256" key="1">
    <source>
        <dbReference type="SAM" id="SignalP"/>
    </source>
</evidence>
<feature type="signal peptide" evidence="1">
    <location>
        <begin position="1"/>
        <end position="28"/>
    </location>
</feature>
<keyword evidence="1" id="KW-0732">Signal</keyword>
<reference evidence="2" key="1">
    <citation type="submission" date="2023-01" db="EMBL/GenBank/DDBJ databases">
        <authorList>
            <person name="Piombo E."/>
        </authorList>
    </citation>
    <scope>NUCLEOTIDE SEQUENCE</scope>
</reference>
<evidence type="ECO:0000313" key="3">
    <source>
        <dbReference type="Proteomes" id="UP001160390"/>
    </source>
</evidence>
<gene>
    <name evidence="2" type="ORF">CCHLO57077_00015598</name>
</gene>
<organism evidence="2 3">
    <name type="scientific">Clonostachys chloroleuca</name>
    <dbReference type="NCBI Taxonomy" id="1926264"/>
    <lineage>
        <taxon>Eukaryota</taxon>
        <taxon>Fungi</taxon>
        <taxon>Dikarya</taxon>
        <taxon>Ascomycota</taxon>
        <taxon>Pezizomycotina</taxon>
        <taxon>Sordariomycetes</taxon>
        <taxon>Hypocreomycetidae</taxon>
        <taxon>Hypocreales</taxon>
        <taxon>Bionectriaceae</taxon>
        <taxon>Clonostachys</taxon>
    </lineage>
</organism>
<accession>A0AA35MIS1</accession>